<reference evidence="2" key="1">
    <citation type="journal article" date="2022" name="Mol. Ecol. Resour.">
        <title>The genomes of chicory, endive, great burdock and yacon provide insights into Asteraceae palaeo-polyploidization history and plant inulin production.</title>
        <authorList>
            <person name="Fan W."/>
            <person name="Wang S."/>
            <person name="Wang H."/>
            <person name="Wang A."/>
            <person name="Jiang F."/>
            <person name="Liu H."/>
            <person name="Zhao H."/>
            <person name="Xu D."/>
            <person name="Zhang Y."/>
        </authorList>
    </citation>
    <scope>NUCLEOTIDE SEQUENCE [LARGE SCALE GENOMIC DNA]</scope>
    <source>
        <strain evidence="2">cv. Niubang</strain>
    </source>
</reference>
<evidence type="ECO:0000313" key="1">
    <source>
        <dbReference type="EMBL" id="KAI3684370.1"/>
    </source>
</evidence>
<accession>A0ACB8YK20</accession>
<gene>
    <name evidence="1" type="ORF">L6452_33593</name>
</gene>
<keyword evidence="2" id="KW-1185">Reference proteome</keyword>
<protein>
    <submittedName>
        <fullName evidence="1">Uncharacterized protein</fullName>
    </submittedName>
</protein>
<evidence type="ECO:0000313" key="2">
    <source>
        <dbReference type="Proteomes" id="UP001055879"/>
    </source>
</evidence>
<name>A0ACB8YK20_ARCLA</name>
<organism evidence="1 2">
    <name type="scientific">Arctium lappa</name>
    <name type="common">Greater burdock</name>
    <name type="synonym">Lappa major</name>
    <dbReference type="NCBI Taxonomy" id="4217"/>
    <lineage>
        <taxon>Eukaryota</taxon>
        <taxon>Viridiplantae</taxon>
        <taxon>Streptophyta</taxon>
        <taxon>Embryophyta</taxon>
        <taxon>Tracheophyta</taxon>
        <taxon>Spermatophyta</taxon>
        <taxon>Magnoliopsida</taxon>
        <taxon>eudicotyledons</taxon>
        <taxon>Gunneridae</taxon>
        <taxon>Pentapetalae</taxon>
        <taxon>asterids</taxon>
        <taxon>campanulids</taxon>
        <taxon>Asterales</taxon>
        <taxon>Asteraceae</taxon>
        <taxon>Carduoideae</taxon>
        <taxon>Cardueae</taxon>
        <taxon>Arctiinae</taxon>
        <taxon>Arctium</taxon>
    </lineage>
</organism>
<proteinExistence type="predicted"/>
<comment type="caution">
    <text evidence="1">The sequence shown here is derived from an EMBL/GenBank/DDBJ whole genome shotgun (WGS) entry which is preliminary data.</text>
</comment>
<dbReference type="Proteomes" id="UP001055879">
    <property type="component" value="Linkage Group LG12"/>
</dbReference>
<dbReference type="EMBL" id="CM042058">
    <property type="protein sequence ID" value="KAI3684370.1"/>
    <property type="molecule type" value="Genomic_DNA"/>
</dbReference>
<reference evidence="1 2" key="2">
    <citation type="journal article" date="2022" name="Mol. Ecol. Resour.">
        <title>The genomes of chicory, endive, great burdock and yacon provide insights into Asteraceae paleo-polyploidization history and plant inulin production.</title>
        <authorList>
            <person name="Fan W."/>
            <person name="Wang S."/>
            <person name="Wang H."/>
            <person name="Wang A."/>
            <person name="Jiang F."/>
            <person name="Liu H."/>
            <person name="Zhao H."/>
            <person name="Xu D."/>
            <person name="Zhang Y."/>
        </authorList>
    </citation>
    <scope>NUCLEOTIDE SEQUENCE [LARGE SCALE GENOMIC DNA]</scope>
    <source>
        <strain evidence="2">cv. Niubang</strain>
    </source>
</reference>
<sequence length="76" mass="8440">MSSTIHGGSPVDTLQSIRSTTHDFRVQASVLHRFSHPYTTKSQKKFSLNPYGVSVCVFNRQLCVLEVLQKKSGGIC</sequence>